<feature type="region of interest" description="Disordered" evidence="1">
    <location>
        <begin position="1"/>
        <end position="32"/>
    </location>
</feature>
<dbReference type="PANTHER" id="PTHR34693:SF1">
    <property type="entry name" value="PROTEIN PAR32"/>
    <property type="match status" value="1"/>
</dbReference>
<name>A0A9P8Q1P1_WICPI</name>
<evidence type="ECO:0000256" key="1">
    <source>
        <dbReference type="SAM" id="MobiDB-lite"/>
    </source>
</evidence>
<dbReference type="InterPro" id="IPR022024">
    <property type="entry name" value="DUF3602"/>
</dbReference>
<dbReference type="OrthoDB" id="3063476at2759"/>
<dbReference type="InterPro" id="IPR053203">
    <property type="entry name" value="Cisplatin_resist-associated"/>
</dbReference>
<sequence>MTEKHYYATGRGGSGNIKSSDEQQAPHMVKQGSQTPNLLQPVFSTGRGGAGNMFKNTDSKLSRKMQDVDPVDEDYISPVLSADKNMSIGRGGFGNMISPKNSLNAELSRSKSHKSSHTTSAEKEKSTTGFFGKAKSLFKKNGEICTGNFKGSQALFLSKHQSLLTLLHDVAHPMSCVVDVFNELVVRPIFDSGVDAKPLEPRGELNVEVDSSGVLIYGFIACVLFDSNNPRMVQVSLITSHLFSLRINHTEFIDPRMGDFP</sequence>
<proteinExistence type="predicted"/>
<protein>
    <submittedName>
        <fullName evidence="2">Uncharacterized protein</fullName>
    </submittedName>
</protein>
<feature type="region of interest" description="Disordered" evidence="1">
    <location>
        <begin position="99"/>
        <end position="127"/>
    </location>
</feature>
<comment type="caution">
    <text evidence="2">The sequence shown here is derived from an EMBL/GenBank/DDBJ whole genome shotgun (WGS) entry which is preliminary data.</text>
</comment>
<dbReference type="EMBL" id="JAEUBG010003758">
    <property type="protein sequence ID" value="KAH3682358.1"/>
    <property type="molecule type" value="Genomic_DNA"/>
</dbReference>
<reference evidence="2" key="2">
    <citation type="submission" date="2021-01" db="EMBL/GenBank/DDBJ databases">
        <authorList>
            <person name="Schikora-Tamarit M.A."/>
        </authorList>
    </citation>
    <scope>NUCLEOTIDE SEQUENCE</scope>
    <source>
        <strain evidence="2">CBS2887</strain>
    </source>
</reference>
<accession>A0A9P8Q1P1</accession>
<feature type="region of interest" description="Disordered" evidence="1">
    <location>
        <begin position="45"/>
        <end position="64"/>
    </location>
</feature>
<evidence type="ECO:0000313" key="2">
    <source>
        <dbReference type="EMBL" id="KAH3682358.1"/>
    </source>
</evidence>
<gene>
    <name evidence="2" type="ORF">WICPIJ_006672</name>
</gene>
<dbReference type="Proteomes" id="UP000774326">
    <property type="component" value="Unassembled WGS sequence"/>
</dbReference>
<reference evidence="2" key="1">
    <citation type="journal article" date="2021" name="Open Biol.">
        <title>Shared evolutionary footprints suggest mitochondrial oxidative damage underlies multiple complex I losses in fungi.</title>
        <authorList>
            <person name="Schikora-Tamarit M.A."/>
            <person name="Marcet-Houben M."/>
            <person name="Nosek J."/>
            <person name="Gabaldon T."/>
        </authorList>
    </citation>
    <scope>NUCLEOTIDE SEQUENCE</scope>
    <source>
        <strain evidence="2">CBS2887</strain>
    </source>
</reference>
<organism evidence="2 3">
    <name type="scientific">Wickerhamomyces pijperi</name>
    <name type="common">Yeast</name>
    <name type="synonym">Pichia pijperi</name>
    <dbReference type="NCBI Taxonomy" id="599730"/>
    <lineage>
        <taxon>Eukaryota</taxon>
        <taxon>Fungi</taxon>
        <taxon>Dikarya</taxon>
        <taxon>Ascomycota</taxon>
        <taxon>Saccharomycotina</taxon>
        <taxon>Saccharomycetes</taxon>
        <taxon>Phaffomycetales</taxon>
        <taxon>Wickerhamomycetaceae</taxon>
        <taxon>Wickerhamomyces</taxon>
    </lineage>
</organism>
<dbReference type="PANTHER" id="PTHR34693">
    <property type="entry name" value="PROTEIN PAR32"/>
    <property type="match status" value="1"/>
</dbReference>
<keyword evidence="3" id="KW-1185">Reference proteome</keyword>
<dbReference type="AlphaFoldDB" id="A0A9P8Q1P1"/>
<dbReference type="Pfam" id="PF12223">
    <property type="entry name" value="DUF3602"/>
    <property type="match status" value="1"/>
</dbReference>
<evidence type="ECO:0000313" key="3">
    <source>
        <dbReference type="Proteomes" id="UP000774326"/>
    </source>
</evidence>